<comment type="caution">
    <text evidence="7">Lacks conserved residue(s) required for the propagation of feature annotation.</text>
</comment>
<feature type="binding site" evidence="7">
    <location>
        <position position="16"/>
    </location>
    <ligand>
        <name>NADPH</name>
        <dbReference type="ChEBI" id="CHEBI:57783"/>
    </ligand>
</feature>
<dbReference type="EMBL" id="BAABEY010000024">
    <property type="protein sequence ID" value="GAA4440574.1"/>
    <property type="molecule type" value="Genomic_DNA"/>
</dbReference>
<feature type="binding site" evidence="7">
    <location>
        <position position="146"/>
    </location>
    <ligand>
        <name>NADPH</name>
        <dbReference type="ChEBI" id="CHEBI:57783"/>
    </ligand>
</feature>
<keyword evidence="13" id="KW-1185">Reference proteome</keyword>
<evidence type="ECO:0000259" key="11">
    <source>
        <dbReference type="Pfam" id="PF07479"/>
    </source>
</evidence>
<keyword evidence="7" id="KW-0547">Nucleotide-binding</keyword>
<dbReference type="PANTHER" id="PTHR11728:SF1">
    <property type="entry name" value="GLYCEROL-3-PHOSPHATE DEHYDROGENASE [NAD(+)] 2, CHLOROPLASTIC"/>
    <property type="match status" value="1"/>
</dbReference>
<dbReference type="Gene3D" id="1.10.1040.10">
    <property type="entry name" value="N-(1-d-carboxylethyl)-l-norvaline Dehydrogenase, domain 2"/>
    <property type="match status" value="1"/>
</dbReference>
<feature type="binding site" evidence="7">
    <location>
        <position position="287"/>
    </location>
    <ligand>
        <name>NADPH</name>
        <dbReference type="ChEBI" id="CHEBI:57783"/>
    </ligand>
</feature>
<keyword evidence="7 8" id="KW-0520">NAD</keyword>
<comment type="similarity">
    <text evidence="1 7 8">Belongs to the NAD-dependent glycerol-3-phosphate dehydrogenase family.</text>
</comment>
<name>A0ABP8LYU7_9BACT</name>
<comment type="function">
    <text evidence="7">Catalyzes the reduction of the glycolytic intermediate dihydroxyacetone phosphate (DHAP) to sn-glycerol 3-phosphate (G3P), the key precursor for phospholipid synthesis.</text>
</comment>
<keyword evidence="7" id="KW-0963">Cytoplasm</keyword>
<dbReference type="PROSITE" id="PS00957">
    <property type="entry name" value="NAD_G3PDH"/>
    <property type="match status" value="1"/>
</dbReference>
<dbReference type="EC" id="1.1.1.94" evidence="7"/>
<dbReference type="InterPro" id="IPR036291">
    <property type="entry name" value="NAD(P)-bd_dom_sf"/>
</dbReference>
<feature type="binding site" evidence="7">
    <location>
        <position position="261"/>
    </location>
    <ligand>
        <name>sn-glycerol 3-phosphate</name>
        <dbReference type="ChEBI" id="CHEBI:57597"/>
    </ligand>
</feature>
<feature type="binding site" evidence="7">
    <location>
        <position position="197"/>
    </location>
    <ligand>
        <name>sn-glycerol 3-phosphate</name>
        <dbReference type="ChEBI" id="CHEBI:57597"/>
    </ligand>
</feature>
<feature type="domain" description="Glycerol-3-phosphate dehydrogenase NAD-dependent C-terminal" evidence="11">
    <location>
        <begin position="186"/>
        <end position="327"/>
    </location>
</feature>
<feature type="binding site" evidence="7">
    <location>
        <position position="250"/>
    </location>
    <ligand>
        <name>sn-glycerol 3-phosphate</name>
        <dbReference type="ChEBI" id="CHEBI:57597"/>
    </ligand>
</feature>
<feature type="binding site" evidence="7">
    <location>
        <position position="15"/>
    </location>
    <ligand>
        <name>NADPH</name>
        <dbReference type="ChEBI" id="CHEBI:57783"/>
    </ligand>
</feature>
<dbReference type="Pfam" id="PF01210">
    <property type="entry name" value="NAD_Gly3P_dh_N"/>
    <property type="match status" value="1"/>
</dbReference>
<gene>
    <name evidence="7" type="primary">gpsA</name>
    <name evidence="12" type="ORF">GCM10023091_24410</name>
</gene>
<dbReference type="PRINTS" id="PR00077">
    <property type="entry name" value="GPDHDRGNASE"/>
</dbReference>
<organism evidence="12 13">
    <name type="scientific">Ravibacter arvi</name>
    <dbReference type="NCBI Taxonomy" id="2051041"/>
    <lineage>
        <taxon>Bacteria</taxon>
        <taxon>Pseudomonadati</taxon>
        <taxon>Bacteroidota</taxon>
        <taxon>Cytophagia</taxon>
        <taxon>Cytophagales</taxon>
        <taxon>Spirosomataceae</taxon>
        <taxon>Ravibacter</taxon>
    </lineage>
</organism>
<dbReference type="Gene3D" id="3.40.50.720">
    <property type="entry name" value="NAD(P)-binding Rossmann-like Domain"/>
    <property type="match status" value="1"/>
</dbReference>
<dbReference type="InterPro" id="IPR006168">
    <property type="entry name" value="G3P_DH_NAD-dep"/>
</dbReference>
<keyword evidence="6 7" id="KW-1208">Phospholipid metabolism</keyword>
<dbReference type="Proteomes" id="UP001501508">
    <property type="component" value="Unassembled WGS sequence"/>
</dbReference>
<evidence type="ECO:0000313" key="13">
    <source>
        <dbReference type="Proteomes" id="UP001501508"/>
    </source>
</evidence>
<feature type="binding site" evidence="7">
    <location>
        <position position="112"/>
    </location>
    <ligand>
        <name>sn-glycerol 3-phosphate</name>
        <dbReference type="ChEBI" id="CHEBI:57597"/>
    </ligand>
</feature>
<evidence type="ECO:0000259" key="10">
    <source>
        <dbReference type="Pfam" id="PF01210"/>
    </source>
</evidence>
<protein>
    <recommendedName>
        <fullName evidence="7">Glycerol-3-phosphate dehydrogenase [NAD(P)+]</fullName>
        <ecNumber evidence="7">1.1.1.94</ecNumber>
    </recommendedName>
    <alternativeName>
        <fullName evidence="7">NAD(P)(+)-dependent glycerol-3-phosphate dehydrogenase</fullName>
    </alternativeName>
    <alternativeName>
        <fullName evidence="7">NAD(P)H-dependent dihydroxyacetone-phosphate reductase</fullName>
    </alternativeName>
</protein>
<evidence type="ECO:0000256" key="6">
    <source>
        <dbReference type="ARBA" id="ARBA00023264"/>
    </source>
</evidence>
<dbReference type="SUPFAM" id="SSF48179">
    <property type="entry name" value="6-phosphogluconate dehydrogenase C-terminal domain-like"/>
    <property type="match status" value="1"/>
</dbReference>
<feature type="binding site" evidence="7">
    <location>
        <position position="112"/>
    </location>
    <ligand>
        <name>NADPH</name>
        <dbReference type="ChEBI" id="CHEBI:57783"/>
    </ligand>
</feature>
<comment type="caution">
    <text evidence="12">The sequence shown here is derived from an EMBL/GenBank/DDBJ whole genome shotgun (WGS) entry which is preliminary data.</text>
</comment>
<feature type="binding site" evidence="7">
    <location>
        <position position="142"/>
    </location>
    <ligand>
        <name>sn-glycerol 3-phosphate</name>
        <dbReference type="ChEBI" id="CHEBI:57597"/>
    </ligand>
</feature>
<comment type="subcellular location">
    <subcellularLocation>
        <location evidence="7">Cytoplasm</location>
    </subcellularLocation>
</comment>
<feature type="binding site" evidence="7">
    <location>
        <position position="261"/>
    </location>
    <ligand>
        <name>NADPH</name>
        <dbReference type="ChEBI" id="CHEBI:57783"/>
    </ligand>
</feature>
<feature type="binding site" evidence="7">
    <location>
        <position position="260"/>
    </location>
    <ligand>
        <name>sn-glycerol 3-phosphate</name>
        <dbReference type="ChEBI" id="CHEBI:57597"/>
    </ligand>
</feature>
<dbReference type="InterPro" id="IPR008927">
    <property type="entry name" value="6-PGluconate_DH-like_C_sf"/>
</dbReference>
<comment type="catalytic activity">
    <reaction evidence="7 9">
        <text>sn-glycerol 3-phosphate + NADP(+) = dihydroxyacetone phosphate + NADPH + H(+)</text>
        <dbReference type="Rhea" id="RHEA:11096"/>
        <dbReference type="ChEBI" id="CHEBI:15378"/>
        <dbReference type="ChEBI" id="CHEBI:57597"/>
        <dbReference type="ChEBI" id="CHEBI:57642"/>
        <dbReference type="ChEBI" id="CHEBI:57783"/>
        <dbReference type="ChEBI" id="CHEBI:58349"/>
        <dbReference type="EC" id="1.1.1.94"/>
    </reaction>
</comment>
<dbReference type="HAMAP" id="MF_00394">
    <property type="entry name" value="NAD_Glyc3P_dehydrog"/>
    <property type="match status" value="1"/>
</dbReference>
<dbReference type="PIRSF" id="PIRSF000114">
    <property type="entry name" value="Glycerol-3-P_dh"/>
    <property type="match status" value="1"/>
</dbReference>
<feature type="binding site" evidence="7">
    <location>
        <position position="37"/>
    </location>
    <ligand>
        <name>NADPH</name>
        <dbReference type="ChEBI" id="CHEBI:57783"/>
    </ligand>
</feature>
<accession>A0ABP8LYU7</accession>
<dbReference type="InterPro" id="IPR011128">
    <property type="entry name" value="G3P_DH_NAD-dep_N"/>
</dbReference>
<evidence type="ECO:0000256" key="7">
    <source>
        <dbReference type="HAMAP-Rule" id="MF_00394"/>
    </source>
</evidence>
<keyword evidence="2 7" id="KW-0444">Lipid biosynthesis</keyword>
<dbReference type="PANTHER" id="PTHR11728">
    <property type="entry name" value="GLYCEROL-3-PHOSPHATE DEHYDROGENASE"/>
    <property type="match status" value="1"/>
</dbReference>
<comment type="pathway">
    <text evidence="7">Membrane lipid metabolism; glycerophospholipid metabolism.</text>
</comment>
<dbReference type="NCBIfam" id="NF000940">
    <property type="entry name" value="PRK00094.1-2"/>
    <property type="match status" value="1"/>
</dbReference>
<evidence type="ECO:0000256" key="2">
    <source>
        <dbReference type="ARBA" id="ARBA00022516"/>
    </source>
</evidence>
<feature type="domain" description="Glycerol-3-phosphate dehydrogenase NAD-dependent N-terminal" evidence="10">
    <location>
        <begin position="7"/>
        <end position="165"/>
    </location>
</feature>
<keyword evidence="7" id="KW-0521">NADP</keyword>
<comment type="catalytic activity">
    <reaction evidence="7">
        <text>sn-glycerol 3-phosphate + NAD(+) = dihydroxyacetone phosphate + NADH + H(+)</text>
        <dbReference type="Rhea" id="RHEA:11092"/>
        <dbReference type="ChEBI" id="CHEBI:15378"/>
        <dbReference type="ChEBI" id="CHEBI:57540"/>
        <dbReference type="ChEBI" id="CHEBI:57597"/>
        <dbReference type="ChEBI" id="CHEBI:57642"/>
        <dbReference type="ChEBI" id="CHEBI:57945"/>
        <dbReference type="EC" id="1.1.1.94"/>
    </reaction>
</comment>
<reference evidence="13" key="1">
    <citation type="journal article" date="2019" name="Int. J. Syst. Evol. Microbiol.">
        <title>The Global Catalogue of Microorganisms (GCM) 10K type strain sequencing project: providing services to taxonomists for standard genome sequencing and annotation.</title>
        <authorList>
            <consortium name="The Broad Institute Genomics Platform"/>
            <consortium name="The Broad Institute Genome Sequencing Center for Infectious Disease"/>
            <person name="Wu L."/>
            <person name="Ma J."/>
        </authorList>
    </citation>
    <scope>NUCLEOTIDE SEQUENCE [LARGE SCALE GENOMIC DNA]</scope>
    <source>
        <strain evidence="13">JCM 31920</strain>
    </source>
</reference>
<feature type="binding site" evidence="7">
    <location>
        <position position="54"/>
    </location>
    <ligand>
        <name>NADPH</name>
        <dbReference type="ChEBI" id="CHEBI:57783"/>
    </ligand>
</feature>
<feature type="binding site" evidence="7">
    <location>
        <position position="262"/>
    </location>
    <ligand>
        <name>sn-glycerol 3-phosphate</name>
        <dbReference type="ChEBI" id="CHEBI:57597"/>
    </ligand>
</feature>
<dbReference type="RefSeq" id="WP_345029506.1">
    <property type="nucleotide sequence ID" value="NZ_BAABEY010000024.1"/>
</dbReference>
<dbReference type="InterPro" id="IPR006109">
    <property type="entry name" value="G3P_DH_NAD-dep_C"/>
</dbReference>
<feature type="active site" description="Proton acceptor" evidence="7">
    <location>
        <position position="197"/>
    </location>
</feature>
<dbReference type="SUPFAM" id="SSF51735">
    <property type="entry name" value="NAD(P)-binding Rossmann-fold domains"/>
    <property type="match status" value="1"/>
</dbReference>
<dbReference type="InterPro" id="IPR013328">
    <property type="entry name" value="6PGD_dom2"/>
</dbReference>
<keyword evidence="3 7" id="KW-0560">Oxidoreductase</keyword>
<evidence type="ECO:0000313" key="12">
    <source>
        <dbReference type="EMBL" id="GAA4440574.1"/>
    </source>
</evidence>
<evidence type="ECO:0000256" key="3">
    <source>
        <dbReference type="ARBA" id="ARBA00023002"/>
    </source>
</evidence>
<sequence length="334" mass="36476">MLSSSRKVTVIGGGSWATALVKILAENPGTKVNWWLRDKKDVEHIKRHHYNPSYLSDVYINPKRVTPYESLTSALKGTEYVVLAIPAAFVKDPFSGISGKIFEKKQVISAVKGLLPDDHLLVTDWLARDFSVSKENLSAIGGPCHAEEVALGKQSYLTIASHSLESAAKVASILTCRFVSAGASDDLYGVEYAAVMKNIIAMACGITHGLGYGDNFQAVLVSNAMSEIEHFLNAVDPRPRQLSASAYLGDLLVTAYSQFSRNRLFGNMIGRGYSVAAAQLEMKMIAEGYYAARSIHRINLRHGVPMPISEMVYQVIYENVPPATAVEALKKALH</sequence>
<proteinExistence type="inferred from homology"/>
<dbReference type="Pfam" id="PF07479">
    <property type="entry name" value="NAD_Gly3P_dh_C"/>
    <property type="match status" value="1"/>
</dbReference>
<evidence type="ECO:0000256" key="5">
    <source>
        <dbReference type="ARBA" id="ARBA00023209"/>
    </source>
</evidence>
<dbReference type="NCBIfam" id="NF000942">
    <property type="entry name" value="PRK00094.1-4"/>
    <property type="match status" value="1"/>
</dbReference>
<evidence type="ECO:0000256" key="4">
    <source>
        <dbReference type="ARBA" id="ARBA00023098"/>
    </source>
</evidence>
<keyword evidence="5 7" id="KW-0594">Phospholipid biosynthesis</keyword>
<keyword evidence="4 7" id="KW-0443">Lipid metabolism</keyword>
<evidence type="ECO:0000256" key="1">
    <source>
        <dbReference type="ARBA" id="ARBA00011009"/>
    </source>
</evidence>
<evidence type="ECO:0000256" key="8">
    <source>
        <dbReference type="RuleBase" id="RU000437"/>
    </source>
</evidence>
<evidence type="ECO:0000256" key="9">
    <source>
        <dbReference type="RuleBase" id="RU000439"/>
    </source>
</evidence>
<feature type="binding site" evidence="7">
    <location>
        <position position="285"/>
    </location>
    <ligand>
        <name>NADPH</name>
        <dbReference type="ChEBI" id="CHEBI:57783"/>
    </ligand>
</feature>